<accession>A0A0A9BU08</accession>
<dbReference type="EMBL" id="GBRH01230361">
    <property type="protein sequence ID" value="JAD67534.1"/>
    <property type="molecule type" value="Transcribed_RNA"/>
</dbReference>
<reference evidence="1" key="2">
    <citation type="journal article" date="2015" name="Data Brief">
        <title>Shoot transcriptome of the giant reed, Arundo donax.</title>
        <authorList>
            <person name="Barrero R.A."/>
            <person name="Guerrero F.D."/>
            <person name="Moolhuijzen P."/>
            <person name="Goolsby J.A."/>
            <person name="Tidwell J."/>
            <person name="Bellgard S.E."/>
            <person name="Bellgard M.I."/>
        </authorList>
    </citation>
    <scope>NUCLEOTIDE SEQUENCE</scope>
    <source>
        <tissue evidence="1">Shoot tissue taken approximately 20 cm above the soil surface</tissue>
    </source>
</reference>
<protein>
    <submittedName>
        <fullName evidence="1">Uncharacterized protein</fullName>
    </submittedName>
</protein>
<name>A0A0A9BU08_ARUDO</name>
<sequence length="15" mass="1568">MACPADSLPDPRPTP</sequence>
<reference evidence="1" key="1">
    <citation type="submission" date="2014-09" db="EMBL/GenBank/DDBJ databases">
        <authorList>
            <person name="Magalhaes I.L.F."/>
            <person name="Oliveira U."/>
            <person name="Santos F.R."/>
            <person name="Vidigal T.H.D.A."/>
            <person name="Brescovit A.D."/>
            <person name="Santos A.J."/>
        </authorList>
    </citation>
    <scope>NUCLEOTIDE SEQUENCE</scope>
    <source>
        <tissue evidence="1">Shoot tissue taken approximately 20 cm above the soil surface</tissue>
    </source>
</reference>
<evidence type="ECO:0000313" key="1">
    <source>
        <dbReference type="EMBL" id="JAD67534.1"/>
    </source>
</evidence>
<proteinExistence type="predicted"/>
<organism evidence="1">
    <name type="scientific">Arundo donax</name>
    <name type="common">Giant reed</name>
    <name type="synonym">Donax arundinaceus</name>
    <dbReference type="NCBI Taxonomy" id="35708"/>
    <lineage>
        <taxon>Eukaryota</taxon>
        <taxon>Viridiplantae</taxon>
        <taxon>Streptophyta</taxon>
        <taxon>Embryophyta</taxon>
        <taxon>Tracheophyta</taxon>
        <taxon>Spermatophyta</taxon>
        <taxon>Magnoliopsida</taxon>
        <taxon>Liliopsida</taxon>
        <taxon>Poales</taxon>
        <taxon>Poaceae</taxon>
        <taxon>PACMAD clade</taxon>
        <taxon>Arundinoideae</taxon>
        <taxon>Arundineae</taxon>
        <taxon>Arundo</taxon>
    </lineage>
</organism>